<evidence type="ECO:0000256" key="7">
    <source>
        <dbReference type="ARBA" id="ARBA00023002"/>
    </source>
</evidence>
<name>A0A7R9YQR4_9CHLO</name>
<dbReference type="GO" id="GO:0009086">
    <property type="term" value="P:methionine biosynthetic process"/>
    <property type="evidence" value="ECO:0007669"/>
    <property type="project" value="TreeGrafter"/>
</dbReference>
<evidence type="ECO:0000259" key="9">
    <source>
        <dbReference type="Pfam" id="PF21895"/>
    </source>
</evidence>
<feature type="domain" description="MTHFR SAM-binding regulatory" evidence="9">
    <location>
        <begin position="311"/>
        <end position="588"/>
    </location>
</feature>
<dbReference type="CDD" id="cd00537">
    <property type="entry name" value="MTHFR"/>
    <property type="match status" value="1"/>
</dbReference>
<dbReference type="InterPro" id="IPR003171">
    <property type="entry name" value="Mehydrof_redctse-like"/>
</dbReference>
<dbReference type="AlphaFoldDB" id="A0A7R9YQR4"/>
<dbReference type="UniPathway" id="UPA00193"/>
<dbReference type="Pfam" id="PF21895">
    <property type="entry name" value="MTHFR_C"/>
    <property type="match status" value="1"/>
</dbReference>
<comment type="cofactor">
    <cofactor evidence="1">
        <name>FAD</name>
        <dbReference type="ChEBI" id="CHEBI:57692"/>
    </cofactor>
</comment>
<evidence type="ECO:0000256" key="4">
    <source>
        <dbReference type="ARBA" id="ARBA00022630"/>
    </source>
</evidence>
<evidence type="ECO:0000313" key="10">
    <source>
        <dbReference type="EMBL" id="CAD8280993.1"/>
    </source>
</evidence>
<dbReference type="GO" id="GO:0005829">
    <property type="term" value="C:cytosol"/>
    <property type="evidence" value="ECO:0007669"/>
    <property type="project" value="TreeGrafter"/>
</dbReference>
<evidence type="ECO:0000256" key="1">
    <source>
        <dbReference type="ARBA" id="ARBA00001974"/>
    </source>
</evidence>
<dbReference type="PANTHER" id="PTHR45754:SF3">
    <property type="entry name" value="METHYLENETETRAHYDROFOLATE REDUCTASE (NADPH)"/>
    <property type="match status" value="1"/>
</dbReference>
<dbReference type="InterPro" id="IPR004621">
    <property type="entry name" value="Fadh2_euk"/>
</dbReference>
<dbReference type="GO" id="GO:0071949">
    <property type="term" value="F:FAD binding"/>
    <property type="evidence" value="ECO:0007669"/>
    <property type="project" value="TreeGrafter"/>
</dbReference>
<dbReference type="PANTHER" id="PTHR45754">
    <property type="entry name" value="METHYLENETETRAHYDROFOLATE REDUCTASE"/>
    <property type="match status" value="1"/>
</dbReference>
<dbReference type="GO" id="GO:0035999">
    <property type="term" value="P:tetrahydrofolate interconversion"/>
    <property type="evidence" value="ECO:0007669"/>
    <property type="project" value="UniProtKB-UniPathway"/>
</dbReference>
<dbReference type="NCBIfam" id="TIGR00677">
    <property type="entry name" value="fadh2_euk"/>
    <property type="match status" value="1"/>
</dbReference>
<organism evidence="10">
    <name type="scientific">Chlamydomonas euryale</name>
    <dbReference type="NCBI Taxonomy" id="1486919"/>
    <lineage>
        <taxon>Eukaryota</taxon>
        <taxon>Viridiplantae</taxon>
        <taxon>Chlorophyta</taxon>
        <taxon>core chlorophytes</taxon>
        <taxon>Chlorophyceae</taxon>
        <taxon>CS clade</taxon>
        <taxon>Chlamydomonadales</taxon>
        <taxon>Chlamydomonadaceae</taxon>
        <taxon>Chlamydomonas</taxon>
    </lineage>
</organism>
<evidence type="ECO:0000256" key="5">
    <source>
        <dbReference type="ARBA" id="ARBA00022827"/>
    </source>
</evidence>
<sequence length="596" mass="64619">MKVADKINARVAEGKPFFSFEFFPPRTEEGVENLLERQERMVAHAPVFCDITWGAGGTTAGVTLDIASKMQNQICVDTMMHLTCTNITVDTLESALNEAKKQGIQNILALRGDPPKGQEKFETVEGGFSCALDLVKFIREKFGDYFGIAVAGYPEAHPDTIVDDPEQMEKNYWDNIKYLKQKIEAGGQLIVTQLFYDVDIFFKFIKDCRSVGIDVPIIPGIMPIMTYGGFKRMTGFCKTKVPQELHDKVESLKDDEAGLKAFGIEHGAEMCKRILEGGVPGLHMYSLNLDAAVFGILEKLGMLNPGKPPKSLPWKCIPAGTRRASEAVRPICWANRHRSYIKRTAAADSFPTSSWGTSSSTMLGSLPSPESLRHHTASAGRRTKAAEAWGGSLETVSAVATLFTKFYAGELASLPWSESAFSGPAMLASKQSSLISSGMLPINGQLALNGIESTDEQAGWGGPGGRVYQKSYVEAFVSPDAYKAMLPKLQARSGITFAAANKAGTCKDCSASADSVSAVTWGVFPGREVVQPYVFDVTSFRSWAEEAFALWSAELAHAYEPGSATAKALEEIAGSYYLVAVLDEDFVAGDAFTALA</sequence>
<proteinExistence type="inferred from homology"/>
<keyword evidence="7" id="KW-0560">Oxidoreductase</keyword>
<keyword evidence="5" id="KW-0274">FAD</keyword>
<keyword evidence="6" id="KW-0521">NADP</keyword>
<dbReference type="InterPro" id="IPR053806">
    <property type="entry name" value="MTHFR_C"/>
</dbReference>
<protein>
    <recommendedName>
        <fullName evidence="9">MTHFR SAM-binding regulatory domain-containing protein</fullName>
    </recommendedName>
</protein>
<accession>A0A7R9YQR4</accession>
<dbReference type="EMBL" id="HBEC01002155">
    <property type="protein sequence ID" value="CAD8280993.1"/>
    <property type="molecule type" value="Transcribed_RNA"/>
</dbReference>
<evidence type="ECO:0000256" key="3">
    <source>
        <dbReference type="ARBA" id="ARBA00006743"/>
    </source>
</evidence>
<comment type="similarity">
    <text evidence="3">Belongs to the methylenetetrahydrofolate reductase family.</text>
</comment>
<dbReference type="Gene3D" id="3.20.20.220">
    <property type="match status" value="1"/>
</dbReference>
<dbReference type="GO" id="GO:0004489">
    <property type="term" value="F:methylenetetrahydrofolate reductase [NAD(P)H] activity"/>
    <property type="evidence" value="ECO:0007669"/>
    <property type="project" value="InterPro"/>
</dbReference>
<gene>
    <name evidence="10" type="ORF">CEUR00632_LOCUS1028</name>
</gene>
<dbReference type="InterPro" id="IPR029041">
    <property type="entry name" value="FAD-linked_oxidoreductase-like"/>
</dbReference>
<evidence type="ECO:0000256" key="6">
    <source>
        <dbReference type="ARBA" id="ARBA00022857"/>
    </source>
</evidence>
<reference evidence="10" key="1">
    <citation type="submission" date="2021-01" db="EMBL/GenBank/DDBJ databases">
        <authorList>
            <person name="Corre E."/>
            <person name="Pelletier E."/>
            <person name="Niang G."/>
            <person name="Scheremetjew M."/>
            <person name="Finn R."/>
            <person name="Kale V."/>
            <person name="Holt S."/>
            <person name="Cochrane G."/>
            <person name="Meng A."/>
            <person name="Brown T."/>
            <person name="Cohen L."/>
        </authorList>
    </citation>
    <scope>NUCLEOTIDE SEQUENCE</scope>
    <source>
        <strain evidence="10">CCMP219</strain>
    </source>
</reference>
<keyword evidence="4" id="KW-0285">Flavoprotein</keyword>
<evidence type="ECO:0000256" key="2">
    <source>
        <dbReference type="ARBA" id="ARBA00004777"/>
    </source>
</evidence>
<dbReference type="FunFam" id="3.20.20.220:FF:000002">
    <property type="entry name" value="Methylenetetrahydrofolate reductase"/>
    <property type="match status" value="1"/>
</dbReference>
<comment type="pathway">
    <text evidence="2 8">One-carbon metabolism; tetrahydrofolate interconversion.</text>
</comment>
<dbReference type="SUPFAM" id="SSF51730">
    <property type="entry name" value="FAD-linked oxidoreductase"/>
    <property type="match status" value="1"/>
</dbReference>
<evidence type="ECO:0000256" key="8">
    <source>
        <dbReference type="RuleBase" id="RU004254"/>
    </source>
</evidence>
<dbReference type="Pfam" id="PF02219">
    <property type="entry name" value="MTHFR"/>
    <property type="match status" value="1"/>
</dbReference>